<dbReference type="GO" id="GO:0031410">
    <property type="term" value="C:cytoplasmic vesicle"/>
    <property type="evidence" value="ECO:0007669"/>
    <property type="project" value="TreeGrafter"/>
</dbReference>
<dbReference type="PANTHER" id="PTHR46715:SF1">
    <property type="entry name" value="1-PHOSPHATIDYLINOSITOL 3-PHOSPHATE 5-KINASE"/>
    <property type="match status" value="1"/>
</dbReference>
<dbReference type="InterPro" id="IPR043548">
    <property type="entry name" value="PIKfyve"/>
</dbReference>
<protein>
    <submittedName>
        <fullName evidence="1">Uncharacterized protein</fullName>
    </submittedName>
</protein>
<dbReference type="GO" id="GO:0012506">
    <property type="term" value="C:vesicle membrane"/>
    <property type="evidence" value="ECO:0007669"/>
    <property type="project" value="TreeGrafter"/>
</dbReference>
<dbReference type="GO" id="GO:0032438">
    <property type="term" value="P:melanosome organization"/>
    <property type="evidence" value="ECO:0007669"/>
    <property type="project" value="TreeGrafter"/>
</dbReference>
<evidence type="ECO:0000313" key="2">
    <source>
        <dbReference type="Proteomes" id="UP000770717"/>
    </source>
</evidence>
<keyword evidence="2" id="KW-1185">Reference proteome</keyword>
<dbReference type="OrthoDB" id="158357at2759"/>
<dbReference type="Proteomes" id="UP000770717">
    <property type="component" value="Unassembled WGS sequence"/>
</dbReference>
<dbReference type="AlphaFoldDB" id="A0A8J6BG28"/>
<comment type="caution">
    <text evidence="1">The sequence shown here is derived from an EMBL/GenBank/DDBJ whole genome shotgun (WGS) entry which is preliminary data.</text>
</comment>
<sequence>VAQVYTAVDDRLTSLKTDTFNKTREEKMEDLFAKKELEEVEFRNWIEKLQARMLCSNIDAPQQLQSVFESVIVKKQSLCEMLQAWNNR</sequence>
<proteinExistence type="predicted"/>
<evidence type="ECO:0000313" key="1">
    <source>
        <dbReference type="EMBL" id="KAG9461883.1"/>
    </source>
</evidence>
<dbReference type="GO" id="GO:0090385">
    <property type="term" value="P:phagosome-lysosome fusion"/>
    <property type="evidence" value="ECO:0007669"/>
    <property type="project" value="TreeGrafter"/>
</dbReference>
<dbReference type="GO" id="GO:0000285">
    <property type="term" value="F:1-phosphatidylinositol-3-phosphate 5-kinase activity"/>
    <property type="evidence" value="ECO:0007669"/>
    <property type="project" value="InterPro"/>
</dbReference>
<feature type="non-terminal residue" evidence="1">
    <location>
        <position position="88"/>
    </location>
</feature>
<dbReference type="PANTHER" id="PTHR46715">
    <property type="entry name" value="1-PHOSPHATIDYLINOSITOL 3-PHOSPHATE 5-KINASE"/>
    <property type="match status" value="1"/>
</dbReference>
<dbReference type="GO" id="GO:1903426">
    <property type="term" value="P:regulation of reactive oxygen species biosynthetic process"/>
    <property type="evidence" value="ECO:0007669"/>
    <property type="project" value="TreeGrafter"/>
</dbReference>
<accession>A0A8J6BG28</accession>
<gene>
    <name evidence="1" type="ORF">GDO78_015473</name>
</gene>
<organism evidence="1 2">
    <name type="scientific">Eleutherodactylus coqui</name>
    <name type="common">Puerto Rican coqui</name>
    <dbReference type="NCBI Taxonomy" id="57060"/>
    <lineage>
        <taxon>Eukaryota</taxon>
        <taxon>Metazoa</taxon>
        <taxon>Chordata</taxon>
        <taxon>Craniata</taxon>
        <taxon>Vertebrata</taxon>
        <taxon>Euteleostomi</taxon>
        <taxon>Amphibia</taxon>
        <taxon>Batrachia</taxon>
        <taxon>Anura</taxon>
        <taxon>Neobatrachia</taxon>
        <taxon>Hyloidea</taxon>
        <taxon>Eleutherodactylidae</taxon>
        <taxon>Eleutherodactylinae</taxon>
        <taxon>Eleutherodactylus</taxon>
        <taxon>Eleutherodactylus</taxon>
    </lineage>
</organism>
<dbReference type="GO" id="GO:0052810">
    <property type="term" value="F:1-phosphatidylinositol-5-kinase activity"/>
    <property type="evidence" value="ECO:0007669"/>
    <property type="project" value="TreeGrafter"/>
</dbReference>
<reference evidence="1" key="1">
    <citation type="thesis" date="2020" institute="ProQuest LLC" country="789 East Eisenhower Parkway, Ann Arbor, MI, USA">
        <title>Comparative Genomics and Chromosome Evolution.</title>
        <authorList>
            <person name="Mudd A.B."/>
        </authorList>
    </citation>
    <scope>NUCLEOTIDE SEQUENCE</scope>
    <source>
        <strain evidence="1">HN-11 Male</strain>
        <tissue evidence="1">Kidney and liver</tissue>
    </source>
</reference>
<dbReference type="GO" id="GO:0030593">
    <property type="term" value="P:neutrophil chemotaxis"/>
    <property type="evidence" value="ECO:0007669"/>
    <property type="project" value="TreeGrafter"/>
</dbReference>
<name>A0A8J6BG28_ELECQ</name>
<dbReference type="EMBL" id="WNTK01015573">
    <property type="protein sequence ID" value="KAG9461883.1"/>
    <property type="molecule type" value="Genomic_DNA"/>
</dbReference>